<dbReference type="PANTHER" id="PTHR14778">
    <property type="entry name" value="KINETOCHORE-ASSOCIATED PROTEIN DSN1 HOMOLOG"/>
    <property type="match status" value="1"/>
</dbReference>
<feature type="region of interest" description="Disordered" evidence="1">
    <location>
        <begin position="125"/>
        <end position="172"/>
    </location>
</feature>
<dbReference type="AlphaFoldDB" id="A0A507CL98"/>
<dbReference type="Proteomes" id="UP000317494">
    <property type="component" value="Unassembled WGS sequence"/>
</dbReference>
<proteinExistence type="predicted"/>
<dbReference type="STRING" id="286115.A0A507CL98"/>
<dbReference type="GO" id="GO:0000444">
    <property type="term" value="C:MIS12/MIND type complex"/>
    <property type="evidence" value="ECO:0007669"/>
    <property type="project" value="InterPro"/>
</dbReference>
<keyword evidence="4" id="KW-1185">Reference proteome</keyword>
<evidence type="ECO:0000256" key="1">
    <source>
        <dbReference type="SAM" id="MobiDB-lite"/>
    </source>
</evidence>
<feature type="compositionally biased region" description="Basic and acidic residues" evidence="1">
    <location>
        <begin position="1"/>
        <end position="13"/>
    </location>
</feature>
<reference evidence="4 5" key="1">
    <citation type="journal article" date="2019" name="Sci. Rep.">
        <title>Comparative genomics of chytrid fungi reveal insights into the obligate biotrophic and pathogenic lifestyle of Synchytrium endobioticum.</title>
        <authorList>
            <person name="van de Vossenberg B.T.L.H."/>
            <person name="Warris S."/>
            <person name="Nguyen H.D.T."/>
            <person name="van Gent-Pelzer M.P.E."/>
            <person name="Joly D.L."/>
            <person name="van de Geest H.C."/>
            <person name="Bonants P.J.M."/>
            <person name="Smith D.S."/>
            <person name="Levesque C.A."/>
            <person name="van der Lee T.A.J."/>
        </authorList>
    </citation>
    <scope>NUCLEOTIDE SEQUENCE [LARGE SCALE GENOMIC DNA]</scope>
    <source>
        <strain evidence="3 5">LEV6574</strain>
        <strain evidence="2 4">MB42</strain>
    </source>
</reference>
<dbReference type="VEuPathDB" id="FungiDB:SeMB42_g05971"/>
<dbReference type="OrthoDB" id="3364649at2759"/>
<evidence type="ECO:0008006" key="6">
    <source>
        <dbReference type="Google" id="ProtNLM"/>
    </source>
</evidence>
<dbReference type="InterPro" id="IPR013218">
    <property type="entry name" value="Dsn1/Mis13"/>
</dbReference>
<gene>
    <name evidence="3" type="ORF">SeLEV6574_g02744</name>
    <name evidence="2" type="ORF">SeMB42_g05971</name>
</gene>
<dbReference type="PANTHER" id="PTHR14778:SF2">
    <property type="entry name" value="KINETOCHORE-ASSOCIATED PROTEIN DSN1 HOMOLOG"/>
    <property type="match status" value="1"/>
</dbReference>
<name>A0A507CL98_9FUNG</name>
<protein>
    <recommendedName>
        <fullName evidence="6">Kinetochore protein mis13</fullName>
    </recommendedName>
</protein>
<sequence length="433" mass="48211">MADDTVGRKRQIVEDEEGGEELGFVFRYKRPKASKNAGNHSNESIKTAPPEETSNVDQSSTKAAAAIADDRPIRPAPCEGAFAPEFLPQPAATMPSIPAPQPPAQEFKIPPRPNIMAGLFARRSIDTERMRNSKMTSFDSSRDGGGSGRRRSSLGFRGKRVSGSLNGLCPPPHESINPSEYYRHITADDSEPVRMRQLLLWCMHKAKQHMQPLSGPDVGAVFEAVIDDMIAGLTDKSINISWYRQHDVAAADAEPKLAKLPHPQNEENARILIEYQQAIEKYSAEEAHWMSLLKEQSRLHAASLDQYPDVSDPIPFDETRMMEGLNEDEQLFYRVYLQSLAEDNVSQRVKADLEQLKFNIHHLHHLVDQSSAEYTKIKKDCEALYAQVLQAYEEQEAQSRANVEPMEVLRLLAASSTTTTATGMLASPSSVAT</sequence>
<accession>A0A507CL98</accession>
<feature type="compositionally biased region" description="Polar residues" evidence="1">
    <location>
        <begin position="52"/>
        <end position="62"/>
    </location>
</feature>
<evidence type="ECO:0000313" key="4">
    <source>
        <dbReference type="Proteomes" id="UP000317494"/>
    </source>
</evidence>
<feature type="compositionally biased region" description="Polar residues" evidence="1">
    <location>
        <begin position="36"/>
        <end position="45"/>
    </location>
</feature>
<dbReference type="Pfam" id="PF08202">
    <property type="entry name" value="MIS13"/>
    <property type="match status" value="1"/>
</dbReference>
<dbReference type="GO" id="GO:0007059">
    <property type="term" value="P:chromosome segregation"/>
    <property type="evidence" value="ECO:0007669"/>
    <property type="project" value="InterPro"/>
</dbReference>
<feature type="compositionally biased region" description="Basic residues" evidence="1">
    <location>
        <begin position="148"/>
        <end position="160"/>
    </location>
</feature>
<dbReference type="Proteomes" id="UP000320475">
    <property type="component" value="Unassembled WGS sequence"/>
</dbReference>
<organism evidence="2 4">
    <name type="scientific">Synchytrium endobioticum</name>
    <dbReference type="NCBI Taxonomy" id="286115"/>
    <lineage>
        <taxon>Eukaryota</taxon>
        <taxon>Fungi</taxon>
        <taxon>Fungi incertae sedis</taxon>
        <taxon>Chytridiomycota</taxon>
        <taxon>Chytridiomycota incertae sedis</taxon>
        <taxon>Chytridiomycetes</taxon>
        <taxon>Synchytriales</taxon>
        <taxon>Synchytriaceae</taxon>
        <taxon>Synchytrium</taxon>
    </lineage>
</organism>
<feature type="region of interest" description="Disordered" evidence="1">
    <location>
        <begin position="1"/>
        <end position="69"/>
    </location>
</feature>
<dbReference type="EMBL" id="QEAN01000311">
    <property type="protein sequence ID" value="TPX40489.1"/>
    <property type="molecule type" value="Genomic_DNA"/>
</dbReference>
<comment type="caution">
    <text evidence="2">The sequence shown here is derived from an EMBL/GenBank/DDBJ whole genome shotgun (WGS) entry which is preliminary data.</text>
</comment>
<evidence type="ECO:0000313" key="5">
    <source>
        <dbReference type="Proteomes" id="UP000320475"/>
    </source>
</evidence>
<dbReference type="GO" id="GO:0051301">
    <property type="term" value="P:cell division"/>
    <property type="evidence" value="ECO:0007669"/>
    <property type="project" value="InterPro"/>
</dbReference>
<evidence type="ECO:0000313" key="2">
    <source>
        <dbReference type="EMBL" id="TPX40489.1"/>
    </source>
</evidence>
<evidence type="ECO:0000313" key="3">
    <source>
        <dbReference type="EMBL" id="TPX47326.1"/>
    </source>
</evidence>
<dbReference type="EMBL" id="QEAM01000080">
    <property type="protein sequence ID" value="TPX47326.1"/>
    <property type="molecule type" value="Genomic_DNA"/>
</dbReference>